<feature type="signal peptide" evidence="1">
    <location>
        <begin position="1"/>
        <end position="22"/>
    </location>
</feature>
<proteinExistence type="predicted"/>
<gene>
    <name evidence="2" type="ORF">EFB08_01725</name>
</gene>
<keyword evidence="3" id="KW-1185">Reference proteome</keyword>
<protein>
    <recommendedName>
        <fullName evidence="4">PKD domain-containing protein</fullName>
    </recommendedName>
</protein>
<dbReference type="EMBL" id="RJJD01000001">
    <property type="protein sequence ID" value="RNI31271.1"/>
    <property type="molecule type" value="Genomic_DNA"/>
</dbReference>
<keyword evidence="1" id="KW-0732">Signal</keyword>
<evidence type="ECO:0000256" key="1">
    <source>
        <dbReference type="SAM" id="SignalP"/>
    </source>
</evidence>
<evidence type="ECO:0000313" key="2">
    <source>
        <dbReference type="EMBL" id="RNI31271.1"/>
    </source>
</evidence>
<evidence type="ECO:0008006" key="4">
    <source>
        <dbReference type="Google" id="ProtNLM"/>
    </source>
</evidence>
<reference evidence="2 3" key="1">
    <citation type="submission" date="2018-11" db="EMBL/GenBank/DDBJ databases">
        <title>Rufibacter latericius sp. nov., isolated from water in Baiyang Lake.</title>
        <authorList>
            <person name="Yang Y."/>
        </authorList>
    </citation>
    <scope>NUCLEOTIDE SEQUENCE [LARGE SCALE GENOMIC DNA]</scope>
    <source>
        <strain evidence="2 3">R-22-1c-1</strain>
    </source>
</reference>
<feature type="chain" id="PRO_5017922058" description="PKD domain-containing protein" evidence="1">
    <location>
        <begin position="23"/>
        <end position="459"/>
    </location>
</feature>
<dbReference type="Proteomes" id="UP000272117">
    <property type="component" value="Unassembled WGS sequence"/>
</dbReference>
<evidence type="ECO:0000313" key="3">
    <source>
        <dbReference type="Proteomes" id="UP000272117"/>
    </source>
</evidence>
<dbReference type="RefSeq" id="WP_123125175.1">
    <property type="nucleotide sequence ID" value="NZ_RJJD01000001.1"/>
</dbReference>
<organism evidence="2 3">
    <name type="scientific">Rufibacter latericius</name>
    <dbReference type="NCBI Taxonomy" id="2487040"/>
    <lineage>
        <taxon>Bacteria</taxon>
        <taxon>Pseudomonadati</taxon>
        <taxon>Bacteroidota</taxon>
        <taxon>Cytophagia</taxon>
        <taxon>Cytophagales</taxon>
        <taxon>Hymenobacteraceae</taxon>
        <taxon>Rufibacter</taxon>
    </lineage>
</organism>
<dbReference type="OrthoDB" id="646668at2"/>
<accession>A0A3M9N0F5</accession>
<comment type="caution">
    <text evidence="2">The sequence shown here is derived from an EMBL/GenBank/DDBJ whole genome shotgun (WGS) entry which is preliminary data.</text>
</comment>
<sequence length="459" mass="51161">MKNLRILFYLFLVPLLFSGACQDDDMELGRMLDKSELRYRVVQDKGIDPGGNTVILINETPGTVAMWDYGTGKSTRTVDTVRFAFKGDYVVKFSALTAGGVVEADPITVTVTEDNFEYVNDPLWTYLTGGVGQEKTWILDYGNHGVFDGPLYYYEPLTKWENMQDGTAKLGWAPSWKDNTWIIPEADKASTMTFSLKGGPFFKTHKVSEGKDETGTYAFNAVNHTISTSGGTILRSPSFIANASNWTNELVVLSLTEKSLQIGVRRTNSEGDYLYVWNFISKEYADNYVPEDPGPALPDEGFDPTFQPGELLNMLTGGPSSGRVWKLDATGNAVDWVKAGIGWTKATGDSRDWGWNNTWDAAVANSWIRFDRFGGQNYTRFQNGVQTTGTFTINEETNEITLNGNTLLQNPGHWMNPSANTIKVIKAFPTDYQTKGIWFGTGYDAAKDEWLAFHYVLGN</sequence>
<name>A0A3M9N0F5_9BACT</name>
<dbReference type="AlphaFoldDB" id="A0A3M9N0F5"/>
<dbReference type="PROSITE" id="PS51257">
    <property type="entry name" value="PROKAR_LIPOPROTEIN"/>
    <property type="match status" value="1"/>
</dbReference>